<reference evidence="8 9" key="1">
    <citation type="submission" date="2020-04" db="EMBL/GenBank/DDBJ databases">
        <title>Description of novel Gluconacetobacter.</title>
        <authorList>
            <person name="Sombolestani A."/>
        </authorList>
    </citation>
    <scope>NUCLEOTIDE SEQUENCE [LARGE SCALE GENOMIC DNA]</scope>
    <source>
        <strain evidence="7 8">LMG 1728</strain>
        <strain evidence="6 9">LMG 1731</strain>
    </source>
</reference>
<evidence type="ECO:0000313" key="8">
    <source>
        <dbReference type="Proteomes" id="UP000540490"/>
    </source>
</evidence>
<keyword evidence="3" id="KW-0804">Transcription</keyword>
<dbReference type="PRINTS" id="PR00455">
    <property type="entry name" value="HTHTETR"/>
</dbReference>
<dbReference type="PANTHER" id="PTHR30055:SF234">
    <property type="entry name" value="HTH-TYPE TRANSCRIPTIONAL REGULATOR BETI"/>
    <property type="match status" value="1"/>
</dbReference>
<organism evidence="6 9">
    <name type="scientific">Gluconacetobacter dulcium</name>
    <dbReference type="NCBI Taxonomy" id="2729096"/>
    <lineage>
        <taxon>Bacteria</taxon>
        <taxon>Pseudomonadati</taxon>
        <taxon>Pseudomonadota</taxon>
        <taxon>Alphaproteobacteria</taxon>
        <taxon>Acetobacterales</taxon>
        <taxon>Acetobacteraceae</taxon>
        <taxon>Gluconacetobacter</taxon>
    </lineage>
</organism>
<feature type="DNA-binding region" description="H-T-H motif" evidence="4">
    <location>
        <begin position="44"/>
        <end position="63"/>
    </location>
</feature>
<dbReference type="EMBL" id="JABEQN010000030">
    <property type="protein sequence ID" value="MBB2195483.1"/>
    <property type="molecule type" value="Genomic_DNA"/>
</dbReference>
<evidence type="ECO:0000256" key="4">
    <source>
        <dbReference type="PROSITE-ProRule" id="PRU00335"/>
    </source>
</evidence>
<protein>
    <submittedName>
        <fullName evidence="6">TetR/AcrR family transcriptional regulator</fullName>
    </submittedName>
</protein>
<evidence type="ECO:0000256" key="3">
    <source>
        <dbReference type="ARBA" id="ARBA00023163"/>
    </source>
</evidence>
<dbReference type="PANTHER" id="PTHR30055">
    <property type="entry name" value="HTH-TYPE TRANSCRIPTIONAL REGULATOR RUTR"/>
    <property type="match status" value="1"/>
</dbReference>
<evidence type="ECO:0000313" key="7">
    <source>
        <dbReference type="EMBL" id="MBB2195483.1"/>
    </source>
</evidence>
<dbReference type="AlphaFoldDB" id="A0A7W4INX3"/>
<dbReference type="Pfam" id="PF00440">
    <property type="entry name" value="TetR_N"/>
    <property type="match status" value="1"/>
</dbReference>
<dbReference type="PROSITE" id="PS50977">
    <property type="entry name" value="HTH_TETR_2"/>
    <property type="match status" value="1"/>
</dbReference>
<dbReference type="InterPro" id="IPR009057">
    <property type="entry name" value="Homeodomain-like_sf"/>
</dbReference>
<evidence type="ECO:0000256" key="1">
    <source>
        <dbReference type="ARBA" id="ARBA00023015"/>
    </source>
</evidence>
<dbReference type="InterPro" id="IPR050109">
    <property type="entry name" value="HTH-type_TetR-like_transc_reg"/>
</dbReference>
<accession>A0A7W4INX3</accession>
<feature type="domain" description="HTH tetR-type" evidence="5">
    <location>
        <begin position="21"/>
        <end position="81"/>
    </location>
</feature>
<sequence length="220" mass="23697">MGSTSSRTDRTALQPQRAVGRQRVADLLAAASDLIAERGYQATTMAAIAERAGARIGSLYRFFPNKEAIADTLLRRHLDILREAYATLGQRATGATPEELADILIDLLTTLYPRVKSLPALMDVSTDRTELSQQSRATALGGISAALIACAPKLDRREADDIATVVLNNMKTMLGMALKTAPTSPGAPDELRLMNRLYLATRLMPAQKPATGHPDGADRL</sequence>
<dbReference type="SUPFAM" id="SSF46689">
    <property type="entry name" value="Homeodomain-like"/>
    <property type="match status" value="1"/>
</dbReference>
<evidence type="ECO:0000313" key="6">
    <source>
        <dbReference type="EMBL" id="MBB2166351.1"/>
    </source>
</evidence>
<dbReference type="GO" id="GO:0003700">
    <property type="term" value="F:DNA-binding transcription factor activity"/>
    <property type="evidence" value="ECO:0007669"/>
    <property type="project" value="TreeGrafter"/>
</dbReference>
<keyword evidence="1" id="KW-0805">Transcription regulation</keyword>
<proteinExistence type="predicted"/>
<comment type="caution">
    <text evidence="6">The sequence shown here is derived from an EMBL/GenBank/DDBJ whole genome shotgun (WGS) entry which is preliminary data.</text>
</comment>
<dbReference type="InterPro" id="IPR001647">
    <property type="entry name" value="HTH_TetR"/>
</dbReference>
<keyword evidence="8" id="KW-1185">Reference proteome</keyword>
<name>A0A7W4INX3_9PROT</name>
<evidence type="ECO:0000259" key="5">
    <source>
        <dbReference type="PROSITE" id="PS50977"/>
    </source>
</evidence>
<gene>
    <name evidence="7" type="ORF">HLH25_17985</name>
    <name evidence="6" type="ORF">HLH26_17825</name>
</gene>
<dbReference type="GO" id="GO:0000976">
    <property type="term" value="F:transcription cis-regulatory region binding"/>
    <property type="evidence" value="ECO:0007669"/>
    <property type="project" value="TreeGrafter"/>
</dbReference>
<dbReference type="Gene3D" id="1.10.357.10">
    <property type="entry name" value="Tetracycline Repressor, domain 2"/>
    <property type="match status" value="1"/>
</dbReference>
<dbReference type="Proteomes" id="UP000540490">
    <property type="component" value="Unassembled WGS sequence"/>
</dbReference>
<dbReference type="RefSeq" id="WP_182975374.1">
    <property type="nucleotide sequence ID" value="NZ_JABEQN010000030.1"/>
</dbReference>
<dbReference type="EMBL" id="JABEQO010000030">
    <property type="protein sequence ID" value="MBB2166351.1"/>
    <property type="molecule type" value="Genomic_DNA"/>
</dbReference>
<dbReference type="Proteomes" id="UP000561077">
    <property type="component" value="Unassembled WGS sequence"/>
</dbReference>
<evidence type="ECO:0000313" key="9">
    <source>
        <dbReference type="Proteomes" id="UP000561077"/>
    </source>
</evidence>
<evidence type="ECO:0000256" key="2">
    <source>
        <dbReference type="ARBA" id="ARBA00023125"/>
    </source>
</evidence>
<keyword evidence="2 4" id="KW-0238">DNA-binding</keyword>